<organism evidence="2">
    <name type="scientific">Phytophthora nicotianae</name>
    <name type="common">Potato buckeye rot agent</name>
    <name type="synonym">Phytophthora parasitica</name>
    <dbReference type="NCBI Taxonomy" id="4792"/>
    <lineage>
        <taxon>Eukaryota</taxon>
        <taxon>Sar</taxon>
        <taxon>Stramenopiles</taxon>
        <taxon>Oomycota</taxon>
        <taxon>Peronosporomycetes</taxon>
        <taxon>Peronosporales</taxon>
        <taxon>Peronosporaceae</taxon>
        <taxon>Phytophthora</taxon>
    </lineage>
</organism>
<reference evidence="2" key="1">
    <citation type="submission" date="2013-11" db="EMBL/GenBank/DDBJ databases">
        <title>The Genome Sequence of Phytophthora parasitica IAC_01/95.</title>
        <authorList>
            <consortium name="The Broad Institute Genomics Platform"/>
            <person name="Russ C."/>
            <person name="Tyler B."/>
            <person name="Panabieres F."/>
            <person name="Shan W."/>
            <person name="Tripathy S."/>
            <person name="Grunwald N."/>
            <person name="Machado M."/>
            <person name="Johnson C.S."/>
            <person name="Arredondo F."/>
            <person name="Hong C."/>
            <person name="Coffey M."/>
            <person name="Young S.K."/>
            <person name="Zeng Q."/>
            <person name="Gargeya S."/>
            <person name="Fitzgerald M."/>
            <person name="Abouelleil A."/>
            <person name="Alvarado L."/>
            <person name="Chapman S.B."/>
            <person name="Gainer-Dewar J."/>
            <person name="Goldberg J."/>
            <person name="Griggs A."/>
            <person name="Gujja S."/>
            <person name="Hansen M."/>
            <person name="Howarth C."/>
            <person name="Imamovic A."/>
            <person name="Ireland A."/>
            <person name="Larimer J."/>
            <person name="McCowan C."/>
            <person name="Murphy C."/>
            <person name="Pearson M."/>
            <person name="Poon T.W."/>
            <person name="Priest M."/>
            <person name="Roberts A."/>
            <person name="Saif S."/>
            <person name="Shea T."/>
            <person name="Sykes S."/>
            <person name="Wortman J."/>
            <person name="Nusbaum C."/>
            <person name="Birren B."/>
        </authorList>
    </citation>
    <scope>NUCLEOTIDE SEQUENCE [LARGE SCALE GENOMIC DNA]</scope>
    <source>
        <strain evidence="2">IAC_01/95</strain>
    </source>
</reference>
<gene>
    <name evidence="2" type="ORF">L914_21702</name>
</gene>
<name>W2M2L1_PHYNI</name>
<feature type="non-terminal residue" evidence="2">
    <location>
        <position position="1"/>
    </location>
</feature>
<dbReference type="Proteomes" id="UP000054532">
    <property type="component" value="Unassembled WGS sequence"/>
</dbReference>
<protein>
    <submittedName>
        <fullName evidence="2">Uncharacterized protein</fullName>
    </submittedName>
</protein>
<proteinExistence type="predicted"/>
<feature type="region of interest" description="Disordered" evidence="1">
    <location>
        <begin position="1"/>
        <end position="34"/>
    </location>
</feature>
<evidence type="ECO:0000313" key="2">
    <source>
        <dbReference type="EMBL" id="ETM30621.1"/>
    </source>
</evidence>
<dbReference type="EMBL" id="KI696937">
    <property type="protein sequence ID" value="ETM30621.1"/>
    <property type="molecule type" value="Genomic_DNA"/>
</dbReference>
<sequence>CQVEQVPYRPRAQARKILATPPDPASDASSWASRTLIQPAGHLTPADTTANLAPKVNRQCPSVGVRPTSPGTYAIRSWCTASSG</sequence>
<dbReference type="AlphaFoldDB" id="W2M2L1"/>
<accession>W2M2L1</accession>
<evidence type="ECO:0000256" key="1">
    <source>
        <dbReference type="SAM" id="MobiDB-lite"/>
    </source>
</evidence>